<dbReference type="GO" id="GO:0005741">
    <property type="term" value="C:mitochondrial outer membrane"/>
    <property type="evidence" value="ECO:0007669"/>
    <property type="project" value="UniProtKB-SubCell"/>
</dbReference>
<dbReference type="GO" id="GO:0097621">
    <property type="term" value="F:monoamine oxidase activity"/>
    <property type="evidence" value="ECO:0007669"/>
    <property type="project" value="UniProtKB-EC"/>
</dbReference>
<dbReference type="InterPro" id="IPR050703">
    <property type="entry name" value="Flavin_MAO"/>
</dbReference>
<comment type="subcellular location">
    <subcellularLocation>
        <location evidence="2">Mitochondrion outer membrane</location>
        <topology evidence="2">Single-pass type IV membrane protein</topology>
        <orientation evidence="2">Cytoplasmic side</orientation>
    </subcellularLocation>
</comment>
<evidence type="ECO:0000256" key="3">
    <source>
        <dbReference type="ARBA" id="ARBA00005995"/>
    </source>
</evidence>
<feature type="binding site" evidence="6">
    <location>
        <position position="65"/>
    </location>
    <ligand>
        <name>substrate</name>
    </ligand>
</feature>
<dbReference type="EnsemblMetazoa" id="XM_030997785">
    <property type="protein sequence ID" value="XP_030853645"/>
    <property type="gene ID" value="LOC583349"/>
</dbReference>
<keyword evidence="7" id="KW-1133">Transmembrane helix</keyword>
<organism evidence="9 10">
    <name type="scientific">Strongylocentrotus purpuratus</name>
    <name type="common">Purple sea urchin</name>
    <dbReference type="NCBI Taxonomy" id="7668"/>
    <lineage>
        <taxon>Eukaryota</taxon>
        <taxon>Metazoa</taxon>
        <taxon>Echinodermata</taxon>
        <taxon>Eleutherozoa</taxon>
        <taxon>Echinozoa</taxon>
        <taxon>Echinoidea</taxon>
        <taxon>Euechinoidea</taxon>
        <taxon>Echinacea</taxon>
        <taxon>Camarodonta</taxon>
        <taxon>Echinidea</taxon>
        <taxon>Strongylocentrotidae</taxon>
        <taxon>Strongylocentrotus</taxon>
    </lineage>
</organism>
<evidence type="ECO:0000256" key="7">
    <source>
        <dbReference type="RuleBase" id="RU362067"/>
    </source>
</evidence>
<reference evidence="10" key="1">
    <citation type="submission" date="2015-02" db="EMBL/GenBank/DDBJ databases">
        <title>Genome sequencing for Strongylocentrotus purpuratus.</title>
        <authorList>
            <person name="Murali S."/>
            <person name="Liu Y."/>
            <person name="Vee V."/>
            <person name="English A."/>
            <person name="Wang M."/>
            <person name="Skinner E."/>
            <person name="Han Y."/>
            <person name="Muzny D.M."/>
            <person name="Worley K.C."/>
            <person name="Gibbs R.A."/>
        </authorList>
    </citation>
    <scope>NUCLEOTIDE SEQUENCE</scope>
</reference>
<evidence type="ECO:0000256" key="6">
    <source>
        <dbReference type="PIRSR" id="PIRSR601613-1"/>
    </source>
</evidence>
<dbReference type="RefSeq" id="XP_030853645.1">
    <property type="nucleotide sequence ID" value="XM_030997785.1"/>
</dbReference>
<keyword evidence="4 7" id="KW-0560">Oxidoreductase</keyword>
<dbReference type="Proteomes" id="UP000007110">
    <property type="component" value="Unassembled WGS sequence"/>
</dbReference>
<comment type="cofactor">
    <cofactor evidence="1 7">
        <name>FAD</name>
        <dbReference type="ChEBI" id="CHEBI:57692"/>
    </cofactor>
</comment>
<sequence length="462" mass="50878">MGEMKDVIIVGGGLGGLIAAHLLLKERSGLKIQILEASDRVCGALKTVELEAANGKDHFDIGSSRVGSAQPLMIALLKEFGVETYPHYDKGSKHWQLPDGKIKKYSGAIPPLAYTALVDLLRYFRKMDKLAEKVNFKDIAATENCSEWDDTTMEQFIPKFLWTQGAKDMACTMIGTFCAMPPDQITVLQYMCMIHSCGSWEKHIGGEGMGRMDLKFKGGCQQLGERLQEKIGSDRIAMGDAVMRIEQSADKTKATVHTKSGRMLETKVVIMAIPSRDICKVELAPPLDVPRQLPSGDYGVHFIVTYKKNFWRDKKMAGEFLSEAGTLGSFKDERQYPIIAFFDHTSANGNPALMGLFAAPSFAKMTSDERKPIAIDLLASVLGDEAREIIEYRDESWCRSATGEEPVKMNAGLKTSEVLDSLTKSHGCIHFAGEETGAVWLGMMESTAEASTRVVKEVLAVL</sequence>
<evidence type="ECO:0000256" key="1">
    <source>
        <dbReference type="ARBA" id="ARBA00001974"/>
    </source>
</evidence>
<evidence type="ECO:0000256" key="5">
    <source>
        <dbReference type="ARBA" id="ARBA00048448"/>
    </source>
</evidence>
<evidence type="ECO:0000256" key="4">
    <source>
        <dbReference type="ARBA" id="ARBA00023002"/>
    </source>
</evidence>
<proteinExistence type="inferred from homology"/>
<accession>A0A7M7PP97</accession>
<dbReference type="InterPro" id="IPR002937">
    <property type="entry name" value="Amino_oxidase"/>
</dbReference>
<feature type="binding site" evidence="6">
    <location>
        <position position="242"/>
    </location>
    <ligand>
        <name>FAD</name>
        <dbReference type="ChEBI" id="CHEBI:57692"/>
    </ligand>
</feature>
<dbReference type="Gene3D" id="3.50.50.60">
    <property type="entry name" value="FAD/NAD(P)-binding domain"/>
    <property type="match status" value="1"/>
</dbReference>
<keyword evidence="7" id="KW-0274">FAD</keyword>
<evidence type="ECO:0000313" key="9">
    <source>
        <dbReference type="EnsemblMetazoa" id="XP_030853645"/>
    </source>
</evidence>
<feature type="binding site" evidence="6">
    <location>
        <begin position="62"/>
        <end position="65"/>
    </location>
    <ligand>
        <name>FAD</name>
        <dbReference type="ChEBI" id="CHEBI:57692"/>
    </ligand>
</feature>
<dbReference type="SUPFAM" id="SSF54373">
    <property type="entry name" value="FAD-linked reductases, C-terminal domain"/>
    <property type="match status" value="1"/>
</dbReference>
<dbReference type="GeneID" id="583349"/>
<keyword evidence="7" id="KW-0812">Transmembrane</keyword>
<comment type="similarity">
    <text evidence="3 7">Belongs to the flavin monoamine oxidase family.</text>
</comment>
<reference evidence="9" key="2">
    <citation type="submission" date="2021-01" db="UniProtKB">
        <authorList>
            <consortium name="EnsemblMetazoa"/>
        </authorList>
    </citation>
    <scope>IDENTIFICATION</scope>
</reference>
<dbReference type="Gene3D" id="3.90.660.10">
    <property type="match status" value="1"/>
</dbReference>
<dbReference type="PANTHER" id="PTHR43563:SF14">
    <property type="entry name" value="AMINE OXIDASE"/>
    <property type="match status" value="1"/>
</dbReference>
<protein>
    <recommendedName>
        <fullName evidence="7">Amine oxidase</fullName>
        <ecNumber evidence="7">1.4.3.-</ecNumber>
    </recommendedName>
</protein>
<feature type="domain" description="Amine oxidase" evidence="8">
    <location>
        <begin position="14"/>
        <end position="459"/>
    </location>
</feature>
<dbReference type="PANTHER" id="PTHR43563">
    <property type="entry name" value="AMINE OXIDASE"/>
    <property type="match status" value="1"/>
</dbReference>
<keyword evidence="10" id="KW-1185">Reference proteome</keyword>
<keyword evidence="7" id="KW-0285">Flavoprotein</keyword>
<dbReference type="OMA" id="EQARGMW"/>
<comment type="catalytic activity">
    <reaction evidence="5">
        <text>a secondary aliphatic amine + O2 + H2O = a primary amine + an aldehyde + H2O2</text>
        <dbReference type="Rhea" id="RHEA:26414"/>
        <dbReference type="ChEBI" id="CHEBI:15377"/>
        <dbReference type="ChEBI" id="CHEBI:15379"/>
        <dbReference type="ChEBI" id="CHEBI:16240"/>
        <dbReference type="ChEBI" id="CHEBI:17478"/>
        <dbReference type="ChEBI" id="CHEBI:58855"/>
        <dbReference type="ChEBI" id="CHEBI:65296"/>
        <dbReference type="EC" id="1.4.3.4"/>
    </reaction>
</comment>
<dbReference type="Gene3D" id="1.10.405.10">
    <property type="entry name" value="Guanine Nucleotide Dissociation Inhibitor, domain 1"/>
    <property type="match status" value="1"/>
</dbReference>
<feature type="binding site" evidence="6">
    <location>
        <begin position="36"/>
        <end position="37"/>
    </location>
    <ligand>
        <name>FAD</name>
        <dbReference type="ChEBI" id="CHEBI:57692"/>
    </ligand>
</feature>
<dbReference type="InterPro" id="IPR036188">
    <property type="entry name" value="FAD/NAD-bd_sf"/>
</dbReference>
<dbReference type="KEGG" id="spu:583349"/>
<dbReference type="SUPFAM" id="SSF51905">
    <property type="entry name" value="FAD/NAD(P)-binding domain"/>
    <property type="match status" value="1"/>
</dbReference>
<feature type="binding site" evidence="6">
    <location>
        <position position="435"/>
    </location>
    <ligand>
        <name>FAD</name>
        <dbReference type="ChEBI" id="CHEBI:57692"/>
    </ligand>
</feature>
<dbReference type="Pfam" id="PF01593">
    <property type="entry name" value="Amino_oxidase"/>
    <property type="match status" value="1"/>
</dbReference>
<dbReference type="InterPro" id="IPR001613">
    <property type="entry name" value="Flavin_amine_oxidase"/>
</dbReference>
<dbReference type="GO" id="GO:0008131">
    <property type="term" value="F:primary methylamine oxidase activity"/>
    <property type="evidence" value="ECO:0007669"/>
    <property type="project" value="UniProtKB-ARBA"/>
</dbReference>
<dbReference type="InParanoid" id="A0A7M7PP97"/>
<keyword evidence="7" id="KW-0472">Membrane</keyword>
<dbReference type="EC" id="1.4.3.-" evidence="7"/>
<evidence type="ECO:0000259" key="8">
    <source>
        <dbReference type="Pfam" id="PF01593"/>
    </source>
</evidence>
<dbReference type="AlphaFoldDB" id="A0A7M7PP97"/>
<dbReference type="OrthoDB" id="7777654at2759"/>
<dbReference type="PRINTS" id="PR00757">
    <property type="entry name" value="AMINEOXDASEF"/>
</dbReference>
<evidence type="ECO:0000313" key="10">
    <source>
        <dbReference type="Proteomes" id="UP000007110"/>
    </source>
</evidence>
<evidence type="ECO:0000256" key="2">
    <source>
        <dbReference type="ARBA" id="ARBA00004362"/>
    </source>
</evidence>
<feature type="binding site" evidence="6">
    <location>
        <begin position="442"/>
        <end position="447"/>
    </location>
    <ligand>
        <name>FAD</name>
        <dbReference type="ChEBI" id="CHEBI:57692"/>
    </ligand>
</feature>
<name>A0A7M7PP97_STRPU</name>
<feature type="transmembrane region" description="Helical" evidence="7">
    <location>
        <begin position="7"/>
        <end position="24"/>
    </location>
</feature>